<dbReference type="GO" id="GO:0140359">
    <property type="term" value="F:ABC-type transporter activity"/>
    <property type="evidence" value="ECO:0007669"/>
    <property type="project" value="InterPro"/>
</dbReference>
<evidence type="ECO:0000256" key="1">
    <source>
        <dbReference type="ARBA" id="ARBA00005417"/>
    </source>
</evidence>
<dbReference type="InterPro" id="IPR003593">
    <property type="entry name" value="AAA+_ATPase"/>
</dbReference>
<evidence type="ECO:0000313" key="8">
    <source>
        <dbReference type="Proteomes" id="UP000523007"/>
    </source>
</evidence>
<dbReference type="PANTHER" id="PTHR46743">
    <property type="entry name" value="TEICHOIC ACIDS EXPORT ATP-BINDING PROTEIN TAGH"/>
    <property type="match status" value="1"/>
</dbReference>
<reference evidence="7 8" key="1">
    <citation type="submission" date="2020-08" db="EMBL/GenBank/DDBJ databases">
        <title>Sequencing the genomes of 1000 actinobacteria strains.</title>
        <authorList>
            <person name="Klenk H.-P."/>
        </authorList>
    </citation>
    <scope>NUCLEOTIDE SEQUENCE [LARGE SCALE GENOMIC DNA]</scope>
    <source>
        <strain evidence="7 8">DSM 102030</strain>
    </source>
</reference>
<dbReference type="PANTHER" id="PTHR46743:SF2">
    <property type="entry name" value="TEICHOIC ACIDS EXPORT ATP-BINDING PROTEIN TAGH"/>
    <property type="match status" value="1"/>
</dbReference>
<feature type="region of interest" description="Disordered" evidence="5">
    <location>
        <begin position="250"/>
        <end position="282"/>
    </location>
</feature>
<dbReference type="InterPro" id="IPR050683">
    <property type="entry name" value="Bact_Polysacc_Export_ATP-bd"/>
</dbReference>
<dbReference type="InterPro" id="IPR015860">
    <property type="entry name" value="ABC_transpr_TagH-like"/>
</dbReference>
<feature type="compositionally biased region" description="Acidic residues" evidence="5">
    <location>
        <begin position="266"/>
        <end position="282"/>
    </location>
</feature>
<dbReference type="Proteomes" id="UP000523007">
    <property type="component" value="Unassembled WGS sequence"/>
</dbReference>
<evidence type="ECO:0000256" key="4">
    <source>
        <dbReference type="ARBA" id="ARBA00022840"/>
    </source>
</evidence>
<dbReference type="Pfam" id="PF00005">
    <property type="entry name" value="ABC_tran"/>
    <property type="match status" value="1"/>
</dbReference>
<evidence type="ECO:0000259" key="6">
    <source>
        <dbReference type="PROSITE" id="PS50893"/>
    </source>
</evidence>
<dbReference type="PROSITE" id="PS50893">
    <property type="entry name" value="ABC_TRANSPORTER_2"/>
    <property type="match status" value="1"/>
</dbReference>
<sequence>MAEPVIEAKGLGVSFAVNRRRKRSLREMFIHGSKRDPNAEGNEFWPLRDVSFEVAKGECVGIVGKNGTGKSTLLKLIAGVLIADEGTVTVRGKVAPLLELRAGFNDQLTGRENVNLVGSLHGMTQQQIDDRFEQIVEFAEIDDKFIDTPVRHYSSGMKVRLGFALISQLDHPVMLVDEVLAVGDKSFKQKCYQAIDRMLENNRTMVLVSHNEGDLRRFCNRGLYIRDGVLALDSDIDNALSAYNEDMTAEIEQRKKKKKKKNDKNDDGDDDGDGDDGDEKAA</sequence>
<comment type="similarity">
    <text evidence="1">Belongs to the ABC transporter superfamily.</text>
</comment>
<accession>A0A7W7W5K2</accession>
<evidence type="ECO:0000256" key="3">
    <source>
        <dbReference type="ARBA" id="ARBA00022741"/>
    </source>
</evidence>
<dbReference type="PROSITE" id="PS00211">
    <property type="entry name" value="ABC_TRANSPORTER_1"/>
    <property type="match status" value="1"/>
</dbReference>
<comment type="caution">
    <text evidence="7">The sequence shown here is derived from an EMBL/GenBank/DDBJ whole genome shotgun (WGS) entry which is preliminary data.</text>
</comment>
<evidence type="ECO:0000313" key="7">
    <source>
        <dbReference type="EMBL" id="MBB4933944.1"/>
    </source>
</evidence>
<keyword evidence="3" id="KW-0547">Nucleotide-binding</keyword>
<dbReference type="Gene3D" id="3.40.50.300">
    <property type="entry name" value="P-loop containing nucleotide triphosphate hydrolases"/>
    <property type="match status" value="1"/>
</dbReference>
<gene>
    <name evidence="7" type="ORF">F4561_004764</name>
</gene>
<dbReference type="GO" id="GO:0016887">
    <property type="term" value="F:ATP hydrolysis activity"/>
    <property type="evidence" value="ECO:0007669"/>
    <property type="project" value="InterPro"/>
</dbReference>
<protein>
    <submittedName>
        <fullName evidence="7">ABC-2 type transport system ATP-binding protein</fullName>
    </submittedName>
</protein>
<keyword evidence="4 7" id="KW-0067">ATP-binding</keyword>
<dbReference type="SUPFAM" id="SSF52540">
    <property type="entry name" value="P-loop containing nucleoside triphosphate hydrolases"/>
    <property type="match status" value="1"/>
</dbReference>
<feature type="domain" description="ABC transporter" evidence="6">
    <location>
        <begin position="25"/>
        <end position="252"/>
    </location>
</feature>
<dbReference type="EMBL" id="JACHJT010000001">
    <property type="protein sequence ID" value="MBB4933944.1"/>
    <property type="molecule type" value="Genomic_DNA"/>
</dbReference>
<dbReference type="GO" id="GO:0016020">
    <property type="term" value="C:membrane"/>
    <property type="evidence" value="ECO:0007669"/>
    <property type="project" value="InterPro"/>
</dbReference>
<dbReference type="CDD" id="cd03220">
    <property type="entry name" value="ABC_KpsT_Wzt"/>
    <property type="match status" value="1"/>
</dbReference>
<organism evidence="7 8">
    <name type="scientific">Lipingzhangella halophila</name>
    <dbReference type="NCBI Taxonomy" id="1783352"/>
    <lineage>
        <taxon>Bacteria</taxon>
        <taxon>Bacillati</taxon>
        <taxon>Actinomycetota</taxon>
        <taxon>Actinomycetes</taxon>
        <taxon>Streptosporangiales</taxon>
        <taxon>Nocardiopsidaceae</taxon>
        <taxon>Lipingzhangella</taxon>
    </lineage>
</organism>
<dbReference type="AlphaFoldDB" id="A0A7W7W5K2"/>
<dbReference type="InterPro" id="IPR017871">
    <property type="entry name" value="ABC_transporter-like_CS"/>
</dbReference>
<name>A0A7W7W5K2_9ACTN</name>
<dbReference type="InterPro" id="IPR027417">
    <property type="entry name" value="P-loop_NTPase"/>
</dbReference>
<dbReference type="RefSeq" id="WP_184581606.1">
    <property type="nucleotide sequence ID" value="NZ_JACHJT010000001.1"/>
</dbReference>
<keyword evidence="8" id="KW-1185">Reference proteome</keyword>
<dbReference type="SMART" id="SM00382">
    <property type="entry name" value="AAA"/>
    <property type="match status" value="1"/>
</dbReference>
<dbReference type="GO" id="GO:0005524">
    <property type="term" value="F:ATP binding"/>
    <property type="evidence" value="ECO:0007669"/>
    <property type="project" value="UniProtKB-KW"/>
</dbReference>
<keyword evidence="2" id="KW-0813">Transport</keyword>
<evidence type="ECO:0000256" key="5">
    <source>
        <dbReference type="SAM" id="MobiDB-lite"/>
    </source>
</evidence>
<proteinExistence type="inferred from homology"/>
<dbReference type="InterPro" id="IPR003439">
    <property type="entry name" value="ABC_transporter-like_ATP-bd"/>
</dbReference>
<evidence type="ECO:0000256" key="2">
    <source>
        <dbReference type="ARBA" id="ARBA00022448"/>
    </source>
</evidence>